<dbReference type="RefSeq" id="WP_003899412.1">
    <property type="nucleotide sequence ID" value="NZ_AP017901.1"/>
</dbReference>
<evidence type="ECO:0000313" key="12">
    <source>
        <dbReference type="EMBL" id="COX38897.1"/>
    </source>
</evidence>
<feature type="domain" description="Prohead serine protease" evidence="4">
    <location>
        <begin position="19"/>
        <end position="161"/>
    </location>
</feature>
<evidence type="ECO:0000313" key="24">
    <source>
        <dbReference type="Proteomes" id="UP000189452"/>
    </source>
</evidence>
<dbReference type="Proteomes" id="UP000671119">
    <property type="component" value="Unassembled WGS sequence"/>
</dbReference>
<evidence type="ECO:0000313" key="15">
    <source>
        <dbReference type="EMBL" id="REQ50821.1"/>
    </source>
</evidence>
<dbReference type="Proteomes" id="UP000050164">
    <property type="component" value="Unassembled WGS sequence"/>
</dbReference>
<dbReference type="EMBL" id="CFOE01001231">
    <property type="protein sequence ID" value="CFE49145.1"/>
    <property type="molecule type" value="Genomic_DNA"/>
</dbReference>
<evidence type="ECO:0000313" key="20">
    <source>
        <dbReference type="Proteomes" id="UP000048600"/>
    </source>
</evidence>
<evidence type="ECO:0000313" key="8">
    <source>
        <dbReference type="EMBL" id="CKT28452.1"/>
    </source>
</evidence>
<dbReference type="EMBL" id="CNFU01000623">
    <property type="protein sequence ID" value="CKS21359.1"/>
    <property type="molecule type" value="Genomic_DNA"/>
</dbReference>
<dbReference type="InterPro" id="IPR054613">
    <property type="entry name" value="Peptidase_S78_dom"/>
</dbReference>
<dbReference type="InterPro" id="IPR006433">
    <property type="entry name" value="Prohead_protease"/>
</dbReference>
<sequence length="177" mass="19292">MSSILFRTAELRPGEGRTVYGVIVPYGEVTTVRDLDGEFREMFAPGAFRRSIAERGHKVKLLVSHDARTRYPVGRAVELREEPHGLFGAFELANTPDGDEALANVKAGVVDAFSVGFRPIRDRREGDVIVRVEAALLEVSLTGVPAYLGAQIAGVRAESLAVVSRSLAEARLALMDW</sequence>
<keyword evidence="1" id="KW-1188">Viral release from host cell</keyword>
<dbReference type="Proteomes" id="UP000189452">
    <property type="component" value="Chromosome"/>
</dbReference>
<evidence type="ECO:0000313" key="7">
    <source>
        <dbReference type="EMBL" id="CKS21359.1"/>
    </source>
</evidence>
<evidence type="ECO:0000313" key="10">
    <source>
        <dbReference type="EMBL" id="COX00157.1"/>
    </source>
</evidence>
<evidence type="ECO:0000256" key="1">
    <source>
        <dbReference type="ARBA" id="ARBA00022612"/>
    </source>
</evidence>
<reference evidence="16 17" key="2">
    <citation type="submission" date="2015-03" db="EMBL/GenBank/DDBJ databases">
        <authorList>
            <consortium name="Pathogen Informatics"/>
        </authorList>
    </citation>
    <scope>NUCLEOTIDE SEQUENCE [LARGE SCALE GENOMIC DNA]</scope>
    <source>
        <strain evidence="8 21">Bir 172</strain>
        <strain evidence="6 23">Bir 185</strain>
        <strain evidence="7 22">Bir 187</strain>
        <strain evidence="9 18">G09801536</strain>
        <strain evidence="5 19">G09901357</strain>
        <strain evidence="16">K00500041</strain>
        <strain evidence="11 17">M09401471</strain>
        <strain evidence="10 20">P00601463</strain>
    </source>
</reference>
<dbReference type="Proteomes" id="UP000256381">
    <property type="component" value="Unassembled WGS sequence"/>
</dbReference>
<gene>
    <name evidence="14" type="ORF">A4S10_02780</name>
    <name evidence="15" type="ORF">DSJ38_13910</name>
    <name evidence="9" type="ORF">ERS007679_04192</name>
    <name evidence="5" type="ORF">ERS007681_04624</name>
    <name evidence="12" type="ORF">ERS007703_05169</name>
    <name evidence="11" type="ORF">ERS007720_04012</name>
    <name evidence="10" type="ORF">ERS007741_03602</name>
    <name evidence="8" type="ORF">ERS027646_03282</name>
    <name evidence="6" type="ORF">ERS027659_02653</name>
    <name evidence="7" type="ORF">ERS027661_02754</name>
    <name evidence="13" type="ORF">J8J21_18770</name>
</gene>
<evidence type="ECO:0000313" key="21">
    <source>
        <dbReference type="Proteomes" id="UP000048948"/>
    </source>
</evidence>
<reference evidence="15" key="6">
    <citation type="submission" date="2018-07" db="EMBL/GenBank/DDBJ databases">
        <authorList>
            <person name="Shah S."/>
            <person name="Brown T."/>
            <person name="Auld S."/>
            <person name="Bratton K."/>
            <person name="Narechania A."/>
            <person name="Mathema B."/>
            <person name="Gandhi N."/>
        </authorList>
    </citation>
    <scope>NUCLEOTIDE SEQUENCE</scope>
    <source>
        <strain evidence="15">32301_S10</strain>
    </source>
</reference>
<dbReference type="EMBL" id="JAGIZI010000039">
    <property type="protein sequence ID" value="MBP0685107.1"/>
    <property type="molecule type" value="Genomic_DNA"/>
</dbReference>
<dbReference type="NCBIfam" id="TIGR01543">
    <property type="entry name" value="proheadase_HK97"/>
    <property type="match status" value="1"/>
</dbReference>
<dbReference type="SMR" id="A0A045IH31"/>
<evidence type="ECO:0000313" key="14">
    <source>
        <dbReference type="EMBL" id="OMH60596.1"/>
    </source>
</evidence>
<dbReference type="Proteomes" id="UP000048289">
    <property type="component" value="Unassembled WGS sequence"/>
</dbReference>
<evidence type="ECO:0000259" key="4">
    <source>
        <dbReference type="Pfam" id="PF04586"/>
    </source>
</evidence>
<reference evidence="14 24" key="5">
    <citation type="submission" date="2017-02" db="EMBL/GenBank/DDBJ databases">
        <title>Protein polymorphisms may explain contrasting epidemiological fitness of two variants of a multidrug-resistant Mycobacterium tuberculosis strain.</title>
        <authorList>
            <person name="Bigi M.M."/>
            <person name="Lopez B."/>
            <person name="Blanco F.C."/>
            <person name="Sasiain M.C."/>
            <person name="De La Barrera S."/>
            <person name="Ritacco V."/>
            <person name="Bigi F."/>
            <person name="Soria M.A."/>
        </authorList>
    </citation>
    <scope>NUCLEOTIDE SEQUENCE [LARGE SCALE GENOMIC DNA]</scope>
    <source>
        <strain evidence="14 24">6548</strain>
    </source>
</reference>
<evidence type="ECO:0000313" key="17">
    <source>
        <dbReference type="Proteomes" id="UP000044938"/>
    </source>
</evidence>
<organism evidence="5 19">
    <name type="scientific">Mycobacterium tuberculosis</name>
    <dbReference type="NCBI Taxonomy" id="1773"/>
    <lineage>
        <taxon>Bacteria</taxon>
        <taxon>Bacillati</taxon>
        <taxon>Actinomycetota</taxon>
        <taxon>Actinomycetes</taxon>
        <taxon>Mycobacteriales</taxon>
        <taxon>Mycobacteriaceae</taxon>
        <taxon>Mycobacterium</taxon>
        <taxon>Mycobacterium tuberculosis complex</taxon>
    </lineage>
</organism>
<evidence type="ECO:0000313" key="23">
    <source>
        <dbReference type="Proteomes" id="UP000050164"/>
    </source>
</evidence>
<evidence type="ECO:0000313" key="13">
    <source>
        <dbReference type="EMBL" id="MBP0685107.1"/>
    </source>
</evidence>
<reference evidence="13 26" key="7">
    <citation type="submission" date="2021-03" db="EMBL/GenBank/DDBJ databases">
        <title>Whole Genome Sequencing of Mycobacterium tuberculosis clinical isolates from Arunachal Pradesh, India.</title>
        <authorList>
            <person name="Singh S."/>
            <person name="Mudliar S.R."/>
            <person name="Kulsum U."/>
            <person name="Rufai S.B."/>
            <person name="Singh P.K."/>
            <person name="Umpo M."/>
            <person name="Nyori M."/>
        </authorList>
    </citation>
    <scope>NUCLEOTIDE SEQUENCE [LARGE SCALE GENOMIC DNA]</scope>
    <source>
        <strain evidence="13 26">OMICS/BPL/0142/20/SP</strain>
    </source>
</reference>
<dbReference type="Proteomes" id="UP000044938">
    <property type="component" value="Unassembled WGS sequence"/>
</dbReference>
<evidence type="ECO:0000313" key="26">
    <source>
        <dbReference type="Proteomes" id="UP000671119"/>
    </source>
</evidence>
<dbReference type="EMBL" id="CSAD01000972">
    <property type="protein sequence ID" value="COW70009.1"/>
    <property type="molecule type" value="Genomic_DNA"/>
</dbReference>
<dbReference type="EMBL" id="CHKL01000567">
    <property type="protein sequence ID" value="COX00157.1"/>
    <property type="molecule type" value="Genomic_DNA"/>
</dbReference>
<accession>A0A045IH31</accession>
<evidence type="ECO:0000313" key="25">
    <source>
        <dbReference type="Proteomes" id="UP000256381"/>
    </source>
</evidence>
<dbReference type="EMBL" id="CNGE01000745">
    <property type="protein sequence ID" value="CKT28452.1"/>
    <property type="molecule type" value="Genomic_DNA"/>
</dbReference>
<evidence type="ECO:0000313" key="5">
    <source>
        <dbReference type="EMBL" id="CFE49145.1"/>
    </source>
</evidence>
<evidence type="ECO:0000313" key="6">
    <source>
        <dbReference type="EMBL" id="CKS11023.1"/>
    </source>
</evidence>
<dbReference type="Pfam" id="PF04586">
    <property type="entry name" value="Peptidase_S78"/>
    <property type="match status" value="1"/>
</dbReference>
<evidence type="ECO:0000313" key="22">
    <source>
        <dbReference type="Proteomes" id="UP000049023"/>
    </source>
</evidence>
<evidence type="ECO:0000313" key="11">
    <source>
        <dbReference type="EMBL" id="COX16111.1"/>
    </source>
</evidence>
<name>A0A045IH31_MYCTX</name>
<dbReference type="EMBL" id="LWDQ01000001">
    <property type="protein sequence ID" value="OMH60596.1"/>
    <property type="molecule type" value="Genomic_DNA"/>
</dbReference>
<evidence type="ECO:0000256" key="2">
    <source>
        <dbReference type="ARBA" id="ARBA00022670"/>
    </source>
</evidence>
<dbReference type="EMBL" id="CSAJ01000751">
    <property type="protein sequence ID" value="COX16111.1"/>
    <property type="molecule type" value="Genomic_DNA"/>
</dbReference>
<keyword evidence="3" id="KW-0378">Hydrolase</keyword>
<dbReference type="EMBL" id="CNFT01000661">
    <property type="protein sequence ID" value="CKS11023.1"/>
    <property type="molecule type" value="Genomic_DNA"/>
</dbReference>
<evidence type="ECO:0000313" key="9">
    <source>
        <dbReference type="EMBL" id="COW70009.1"/>
    </source>
</evidence>
<dbReference type="Proteomes" id="UP000048600">
    <property type="component" value="Unassembled WGS sequence"/>
</dbReference>
<dbReference type="GO" id="GO:0008233">
    <property type="term" value="F:peptidase activity"/>
    <property type="evidence" value="ECO:0007669"/>
    <property type="project" value="UniProtKB-KW"/>
</dbReference>
<dbReference type="Proteomes" id="UP000049023">
    <property type="component" value="Unassembled WGS sequence"/>
</dbReference>
<reference evidence="14 24" key="3">
    <citation type="submission" date="2016-04" db="EMBL/GenBank/DDBJ databases">
        <authorList>
            <person name="Bigi M."/>
            <person name="Bigi F."/>
            <person name="Soria M.A."/>
        </authorList>
    </citation>
    <scope>NUCLEOTIDE SEQUENCE [LARGE SCALE GENOMIC DNA]</scope>
    <source>
        <strain evidence="14 24">6548</strain>
    </source>
</reference>
<dbReference type="PATRIC" id="fig|1773.206.peg.431"/>
<dbReference type="AlphaFoldDB" id="A0A045IH31"/>
<dbReference type="Proteomes" id="UP000045842">
    <property type="component" value="Unassembled WGS sequence"/>
</dbReference>
<dbReference type="EMBL" id="CSAE01001196">
    <property type="protein sequence ID" value="COX38897.1"/>
    <property type="molecule type" value="Genomic_DNA"/>
</dbReference>
<dbReference type="GO" id="GO:0006508">
    <property type="term" value="P:proteolysis"/>
    <property type="evidence" value="ECO:0007669"/>
    <property type="project" value="UniProtKB-KW"/>
</dbReference>
<dbReference type="EMBL" id="QTBD01000163">
    <property type="protein sequence ID" value="REQ50821.1"/>
    <property type="molecule type" value="Genomic_DNA"/>
</dbReference>
<dbReference type="STRING" id="1806.RN08_2936"/>
<keyword evidence="2 5" id="KW-0645">Protease</keyword>
<dbReference type="Proteomes" id="UP000048948">
    <property type="component" value="Unassembled WGS sequence"/>
</dbReference>
<protein>
    <submittedName>
        <fullName evidence="14">Caudovirus prohead protease</fullName>
    </submittedName>
    <submittedName>
        <fullName evidence="13">HK97 family phage prohead protease</fullName>
    </submittedName>
    <submittedName>
        <fullName evidence="5">PhiRv2 phage protease</fullName>
    </submittedName>
</protein>
<dbReference type="OMA" id="GLRKIPM"/>
<reference evidence="12" key="1">
    <citation type="submission" date="2015-03" db="EMBL/GenBank/DDBJ databases">
        <authorList>
            <person name="Murphy D."/>
        </authorList>
    </citation>
    <scope>NUCLEOTIDE SEQUENCE [LARGE SCALE GENOMIC DNA]</scope>
    <source>
        <strain evidence="12">K00500041</strain>
    </source>
</reference>
<evidence type="ECO:0000313" key="16">
    <source>
        <dbReference type="Proteomes" id="UP000038802"/>
    </source>
</evidence>
<evidence type="ECO:0000313" key="19">
    <source>
        <dbReference type="Proteomes" id="UP000048289"/>
    </source>
</evidence>
<reference evidence="15 25" key="4">
    <citation type="journal article" date="2017" name="N. Engl. J. Med.">
        <title>Transmission of Extensively Drug-Resistant Tuberculosis in South Africa.</title>
        <authorList>
            <person name="Shah N.S."/>
            <person name="Auld S.C."/>
            <person name="Brust J.C."/>
            <person name="Mathema B."/>
            <person name="Ismail N."/>
            <person name="Moodley P."/>
            <person name="Mlisana K."/>
            <person name="Allana S."/>
            <person name="Campbell A."/>
            <person name="Mthiyane T."/>
            <person name="Morris N."/>
            <person name="Mpangase P."/>
            <person name="van der Meulen H."/>
            <person name="Omar S.V."/>
            <person name="Brown T.S."/>
            <person name="Narechania A."/>
            <person name="Shaskina E."/>
            <person name="Kapwata T."/>
            <person name="Kreiswirth B."/>
            <person name="Gandhi N.R."/>
        </authorList>
    </citation>
    <scope>NUCLEOTIDE SEQUENCE [LARGE SCALE GENOMIC DNA]</scope>
    <source>
        <strain evidence="15 25">32301_S10</strain>
    </source>
</reference>
<evidence type="ECO:0000313" key="18">
    <source>
        <dbReference type="Proteomes" id="UP000045842"/>
    </source>
</evidence>
<dbReference type="Proteomes" id="UP000038802">
    <property type="component" value="Unassembled WGS sequence"/>
</dbReference>
<proteinExistence type="predicted"/>
<evidence type="ECO:0000256" key="3">
    <source>
        <dbReference type="ARBA" id="ARBA00022801"/>
    </source>
</evidence>